<feature type="transmembrane region" description="Helical" evidence="17">
    <location>
        <begin position="80"/>
        <end position="104"/>
    </location>
</feature>
<dbReference type="RefSeq" id="WP_141493494.1">
    <property type="nucleotide sequence ID" value="NZ_CP032485.1"/>
</dbReference>
<keyword evidence="21" id="KW-1185">Reference proteome</keyword>
<evidence type="ECO:0000256" key="2">
    <source>
        <dbReference type="ARBA" id="ARBA00004141"/>
    </source>
</evidence>
<dbReference type="AlphaFoldDB" id="A0A4Y6VAW9"/>
<dbReference type="Pfam" id="PF00033">
    <property type="entry name" value="Cytochrome_B"/>
    <property type="match status" value="1"/>
</dbReference>
<evidence type="ECO:0000256" key="4">
    <source>
        <dbReference type="ARBA" id="ARBA00013531"/>
    </source>
</evidence>
<dbReference type="InterPro" id="IPR005798">
    <property type="entry name" value="Cyt_b/b6_C"/>
</dbReference>
<evidence type="ECO:0000256" key="6">
    <source>
        <dbReference type="ARBA" id="ARBA00022617"/>
    </source>
</evidence>
<dbReference type="PANTHER" id="PTHR19271">
    <property type="entry name" value="CYTOCHROME B"/>
    <property type="match status" value="1"/>
</dbReference>
<evidence type="ECO:0000256" key="3">
    <source>
        <dbReference type="ARBA" id="ARBA00011649"/>
    </source>
</evidence>
<dbReference type="KEGG" id="ntn:D5366_10165"/>
<keyword evidence="6 15" id="KW-0349">Heme</keyword>
<comment type="cofactor">
    <cofactor evidence="16">
        <name>heme b</name>
        <dbReference type="ChEBI" id="CHEBI:60344"/>
    </cofactor>
    <text evidence="16">Binds 2 heme groups non-covalently.</text>
</comment>
<evidence type="ECO:0000256" key="13">
    <source>
        <dbReference type="ARBA" id="ARBA00023136"/>
    </source>
</evidence>
<organism evidence="20 21">
    <name type="scientific">Neokomagataea tanensis</name>
    <dbReference type="NCBI Taxonomy" id="661191"/>
    <lineage>
        <taxon>Bacteria</taxon>
        <taxon>Pseudomonadati</taxon>
        <taxon>Pseudomonadota</taxon>
        <taxon>Alphaproteobacteria</taxon>
        <taxon>Acetobacterales</taxon>
        <taxon>Acetobacteraceae</taxon>
        <taxon>Neokomagataea</taxon>
    </lineage>
</organism>
<gene>
    <name evidence="20" type="ORF">D5366_10165</name>
</gene>
<keyword evidence="12 15" id="KW-0408">Iron</keyword>
<name>A0A4Y6VAW9_9PROT</name>
<evidence type="ECO:0000256" key="17">
    <source>
        <dbReference type="SAM" id="Phobius"/>
    </source>
</evidence>
<dbReference type="EMBL" id="CP032485">
    <property type="protein sequence ID" value="QDH25515.1"/>
    <property type="molecule type" value="Genomic_DNA"/>
</dbReference>
<dbReference type="InterPro" id="IPR048259">
    <property type="entry name" value="Cytochrome_b_N_euk/bac"/>
</dbReference>
<feature type="transmembrane region" description="Helical" evidence="17">
    <location>
        <begin position="119"/>
        <end position="141"/>
    </location>
</feature>
<feature type="binding site" description="axial binding residue" evidence="15">
    <location>
        <position position="190"/>
    </location>
    <ligand>
        <name>heme b</name>
        <dbReference type="ChEBI" id="CHEBI:60344"/>
        <label>b562</label>
    </ligand>
    <ligandPart>
        <name>Fe</name>
        <dbReference type="ChEBI" id="CHEBI:18248"/>
    </ligandPart>
</feature>
<evidence type="ECO:0000256" key="5">
    <source>
        <dbReference type="ARBA" id="ARBA00022448"/>
    </source>
</evidence>
<evidence type="ECO:0000256" key="11">
    <source>
        <dbReference type="ARBA" id="ARBA00022989"/>
    </source>
</evidence>
<comment type="cofactor">
    <cofactor evidence="15">
        <name>heme</name>
        <dbReference type="ChEBI" id="CHEBI:30413"/>
    </cofactor>
    <text evidence="15">Binds 2 heme groups non-covalently.</text>
</comment>
<feature type="binding site" evidence="14">
    <location>
        <position position="209"/>
    </location>
    <ligand>
        <name>a ubiquinone</name>
        <dbReference type="ChEBI" id="CHEBI:16389"/>
    </ligand>
</feature>
<dbReference type="GO" id="GO:0045275">
    <property type="term" value="C:respiratory chain complex III"/>
    <property type="evidence" value="ECO:0007669"/>
    <property type="project" value="InterPro"/>
</dbReference>
<keyword evidence="5 16" id="KW-0813">Transport</keyword>
<comment type="similarity">
    <text evidence="16">Belongs to the cytochrome b family.</text>
</comment>
<dbReference type="GO" id="GO:0022904">
    <property type="term" value="P:respiratory electron transport chain"/>
    <property type="evidence" value="ECO:0007669"/>
    <property type="project" value="InterPro"/>
</dbReference>
<dbReference type="Gene3D" id="1.20.810.10">
    <property type="entry name" value="Cytochrome Bc1 Complex, Chain C"/>
    <property type="match status" value="1"/>
</dbReference>
<evidence type="ECO:0000256" key="8">
    <source>
        <dbReference type="ARBA" id="ARBA00022692"/>
    </source>
</evidence>
<dbReference type="CDD" id="cd00284">
    <property type="entry name" value="Cytochrome_b_N"/>
    <property type="match status" value="1"/>
</dbReference>
<sequence>MSEQQKQGWLEQRLPIVSAFRREYIDFPMPPNLNFLWNFGAFATIALGFLVISGIFLALNYTPSINGAFASVETIDRSVAWGWFIRGLHMGGVTMLFGSLYIHMGRGLYYGSYKAPREVLWLTGMGLFVLVMIIAFAGYVLPWGQMSFWGATVIVNALGAIPVIGQPLSSLLFGEAPLGDMALHRMFVVHFALAFGAMAVIALHVAALHVTGSNNPTGVPTRKKVPFHPYYTTKDSFGICLFLMVYAVLVFFLPGILTLADNYIEANPMVTPADITPEWYFAPFYAVLRAVPSRLGGLLAAAGLLLVVVAVPWLDRGPIRSARFRPMIRLGLGAAFLAFIALGIAGMQSPDTLWIWTARIAACVWFGFFLVLLPWASKHDDHFRVVEAD</sequence>
<keyword evidence="13 17" id="KW-0472">Membrane</keyword>
<feature type="binding site" description="axial binding residue" evidence="15">
    <location>
        <position position="103"/>
    </location>
    <ligand>
        <name>heme b</name>
        <dbReference type="ChEBI" id="CHEBI:60344"/>
        <label>b566</label>
    </ligand>
    <ligandPart>
        <name>Fe</name>
        <dbReference type="ChEBI" id="CHEBI:18248"/>
    </ligandPart>
</feature>
<keyword evidence="10 16" id="KW-0249">Electron transport</keyword>
<dbReference type="SUPFAM" id="SSF81648">
    <property type="entry name" value="a domain/subunit of cytochrome bc1 complex (Ubiquinol-cytochrome c reductase)"/>
    <property type="match status" value="1"/>
</dbReference>
<evidence type="ECO:0000313" key="21">
    <source>
        <dbReference type="Proteomes" id="UP000317214"/>
    </source>
</evidence>
<dbReference type="InterPro" id="IPR030689">
    <property type="entry name" value="Cytochrome_b"/>
</dbReference>
<evidence type="ECO:0000256" key="10">
    <source>
        <dbReference type="ARBA" id="ARBA00022982"/>
    </source>
</evidence>
<keyword evidence="8 16" id="KW-0812">Transmembrane</keyword>
<dbReference type="InterPro" id="IPR005797">
    <property type="entry name" value="Cyt_b/b6_N"/>
</dbReference>
<proteinExistence type="inferred from homology"/>
<feature type="transmembrane region" description="Helical" evidence="17">
    <location>
        <begin position="353"/>
        <end position="375"/>
    </location>
</feature>
<comment type="function">
    <text evidence="1 16">Component of the ubiquinol-cytochrome c reductase complex (complex III or cytochrome b-c1 complex), which is a respiratory chain that generates an electrochemical potential coupled to ATP synthesis.</text>
</comment>
<feature type="transmembrane region" description="Helical" evidence="17">
    <location>
        <begin position="326"/>
        <end position="347"/>
    </location>
</feature>
<feature type="domain" description="Cytochrome b/b6 N-terminal region profile" evidence="18">
    <location>
        <begin position="6"/>
        <end position="217"/>
    </location>
</feature>
<feature type="binding site" description="axial binding residue" evidence="15">
    <location>
        <position position="89"/>
    </location>
    <ligand>
        <name>heme b</name>
        <dbReference type="ChEBI" id="CHEBI:60344"/>
        <label>b562</label>
    </ligand>
    <ligandPart>
        <name>Fe</name>
        <dbReference type="ChEBI" id="CHEBI:18248"/>
    </ligandPart>
</feature>
<dbReference type="PROSITE" id="PS51003">
    <property type="entry name" value="CYTB_CTER"/>
    <property type="match status" value="1"/>
</dbReference>
<evidence type="ECO:0000256" key="7">
    <source>
        <dbReference type="ARBA" id="ARBA00022660"/>
    </source>
</evidence>
<accession>A0A4Y6VAW9</accession>
<evidence type="ECO:0000256" key="9">
    <source>
        <dbReference type="ARBA" id="ARBA00022723"/>
    </source>
</evidence>
<evidence type="ECO:0000259" key="19">
    <source>
        <dbReference type="PROSITE" id="PS51003"/>
    </source>
</evidence>
<comment type="subunit">
    <text evidence="3 16">The main subunits of complex b-c1 are: cytochrome b, cytochrome c1 and the Rieske protein.</text>
</comment>
<evidence type="ECO:0000256" key="12">
    <source>
        <dbReference type="ARBA" id="ARBA00023004"/>
    </source>
</evidence>
<comment type="subcellular location">
    <subcellularLocation>
        <location evidence="2">Membrane</location>
        <topology evidence="2">Multi-pass membrane protein</topology>
    </subcellularLocation>
</comment>
<dbReference type="Pfam" id="PF00032">
    <property type="entry name" value="Cytochrom_B_C"/>
    <property type="match status" value="1"/>
</dbReference>
<feature type="transmembrane region" description="Helical" evidence="17">
    <location>
        <begin position="295"/>
        <end position="314"/>
    </location>
</feature>
<keyword evidence="7 16" id="KW-0679">Respiratory chain</keyword>
<evidence type="ECO:0000259" key="18">
    <source>
        <dbReference type="PROSITE" id="PS51002"/>
    </source>
</evidence>
<feature type="transmembrane region" description="Helical" evidence="17">
    <location>
        <begin position="35"/>
        <end position="59"/>
    </location>
</feature>
<feature type="binding site" description="axial binding residue" evidence="15">
    <location>
        <position position="204"/>
    </location>
    <ligand>
        <name>heme b</name>
        <dbReference type="ChEBI" id="CHEBI:60344"/>
        <label>b566</label>
    </ligand>
    <ligandPart>
        <name>Fe</name>
        <dbReference type="ChEBI" id="CHEBI:18248"/>
    </ligandPart>
</feature>
<dbReference type="GO" id="GO:0046872">
    <property type="term" value="F:metal ion binding"/>
    <property type="evidence" value="ECO:0007669"/>
    <property type="project" value="UniProtKB-KW"/>
</dbReference>
<dbReference type="PIRSF" id="PIRSF038885">
    <property type="entry name" value="COB"/>
    <property type="match status" value="1"/>
</dbReference>
<keyword evidence="9 15" id="KW-0479">Metal-binding</keyword>
<feature type="domain" description="Cytochrome b/b6 C-terminal region profile" evidence="19">
    <location>
        <begin position="217"/>
        <end position="387"/>
    </location>
</feature>
<evidence type="ECO:0000256" key="15">
    <source>
        <dbReference type="PIRSR" id="PIRSR038885-2"/>
    </source>
</evidence>
<dbReference type="InterPro" id="IPR027387">
    <property type="entry name" value="Cytb/b6-like_sf"/>
</dbReference>
<dbReference type="InterPro" id="IPR036150">
    <property type="entry name" value="Cyt_b/b6_C_sf"/>
</dbReference>
<dbReference type="PROSITE" id="PS51002">
    <property type="entry name" value="CYTB_NTER"/>
    <property type="match status" value="1"/>
</dbReference>
<dbReference type="GO" id="GO:0016491">
    <property type="term" value="F:oxidoreductase activity"/>
    <property type="evidence" value="ECO:0007669"/>
    <property type="project" value="InterPro"/>
</dbReference>
<dbReference type="GO" id="GO:0008121">
    <property type="term" value="F:quinol-cytochrome-c reductase activity"/>
    <property type="evidence" value="ECO:0007669"/>
    <property type="project" value="InterPro"/>
</dbReference>
<evidence type="ECO:0000256" key="14">
    <source>
        <dbReference type="PIRSR" id="PIRSR038885-1"/>
    </source>
</evidence>
<feature type="transmembrane region" description="Helical" evidence="17">
    <location>
        <begin position="188"/>
        <end position="208"/>
    </location>
</feature>
<dbReference type="OrthoDB" id="9804503at2"/>
<dbReference type="Proteomes" id="UP000317214">
    <property type="component" value="Chromosome"/>
</dbReference>
<keyword evidence="11 17" id="KW-1133">Transmembrane helix</keyword>
<evidence type="ECO:0000313" key="20">
    <source>
        <dbReference type="EMBL" id="QDH25515.1"/>
    </source>
</evidence>
<feature type="transmembrane region" description="Helical" evidence="17">
    <location>
        <begin position="148"/>
        <end position="168"/>
    </location>
</feature>
<reference evidence="20 21" key="1">
    <citation type="submission" date="2018-09" db="EMBL/GenBank/DDBJ databases">
        <title>The complete genome sequence of Neokomagataea tanensis NBRC 106556(T).</title>
        <authorList>
            <person name="Chua K.-O."/>
            <person name="See-Too W.-S."/>
            <person name="Hong K.-W."/>
            <person name="Yin W.-F."/>
            <person name="Chan K.-G."/>
        </authorList>
    </citation>
    <scope>NUCLEOTIDE SEQUENCE [LARGE SCALE GENOMIC DNA]</scope>
    <source>
        <strain evidence="21">AH13 \ NBRC 106556</strain>
    </source>
</reference>
<dbReference type="SUPFAM" id="SSF81342">
    <property type="entry name" value="Transmembrane di-heme cytochromes"/>
    <property type="match status" value="1"/>
</dbReference>
<evidence type="ECO:0000256" key="16">
    <source>
        <dbReference type="RuleBase" id="RU003385"/>
    </source>
</evidence>
<protein>
    <recommendedName>
        <fullName evidence="4 16">Cytochrome b</fullName>
    </recommendedName>
</protein>
<dbReference type="PANTHER" id="PTHR19271:SF16">
    <property type="entry name" value="CYTOCHROME B"/>
    <property type="match status" value="1"/>
</dbReference>
<feature type="transmembrane region" description="Helical" evidence="17">
    <location>
        <begin position="237"/>
        <end position="260"/>
    </location>
</feature>
<evidence type="ECO:0000256" key="1">
    <source>
        <dbReference type="ARBA" id="ARBA00002444"/>
    </source>
</evidence>
<dbReference type="InterPro" id="IPR016174">
    <property type="entry name" value="Di-haem_cyt_TM"/>
</dbReference>